<accession>A0A6B3NJ50</accession>
<reference evidence="1" key="1">
    <citation type="submission" date="2019-11" db="EMBL/GenBank/DDBJ databases">
        <title>Genomic insights into an expanded diversity of filamentous marine cyanobacteria reveals the extraordinary biosynthetic potential of Moorea and Okeania.</title>
        <authorList>
            <person name="Ferreira Leao T."/>
            <person name="Wang M."/>
            <person name="Moss N."/>
            <person name="Da Silva R."/>
            <person name="Sanders J."/>
            <person name="Nurk S."/>
            <person name="Gurevich A."/>
            <person name="Humphrey G."/>
            <person name="Reher R."/>
            <person name="Zhu Q."/>
            <person name="Belda-Ferre P."/>
            <person name="Glukhov E."/>
            <person name="Rex R."/>
            <person name="Dorrestein P.C."/>
            <person name="Knight R."/>
            <person name="Pevzner P."/>
            <person name="Gerwick W.H."/>
            <person name="Gerwick L."/>
        </authorList>
    </citation>
    <scope>NUCLEOTIDE SEQUENCE</scope>
    <source>
        <strain evidence="1">SIO1C4</strain>
    </source>
</reference>
<dbReference type="EMBL" id="JAAHFQ010000493">
    <property type="protein sequence ID" value="NER30134.1"/>
    <property type="molecule type" value="Genomic_DNA"/>
</dbReference>
<name>A0A6B3NJ50_9CYAN</name>
<dbReference type="AlphaFoldDB" id="A0A6B3NJ50"/>
<proteinExistence type="predicted"/>
<sequence>MVSQLYYLIRSQSDGRYLVAQVDHGDDSAARSYLLMFKEHFDALSYLNTHGSDVSDRFAVESASGTQIKGLLQRWSFTGIGIVQDPLIPQIEFLSKESSF</sequence>
<protein>
    <submittedName>
        <fullName evidence="1">Uncharacterized protein</fullName>
    </submittedName>
</protein>
<gene>
    <name evidence="1" type="ORF">F6J89_21560</name>
</gene>
<evidence type="ECO:0000313" key="1">
    <source>
        <dbReference type="EMBL" id="NER30134.1"/>
    </source>
</evidence>
<comment type="caution">
    <text evidence="1">The sequence shown here is derived from an EMBL/GenBank/DDBJ whole genome shotgun (WGS) entry which is preliminary data.</text>
</comment>
<organism evidence="1">
    <name type="scientific">Symploca sp. SIO1C4</name>
    <dbReference type="NCBI Taxonomy" id="2607765"/>
    <lineage>
        <taxon>Bacteria</taxon>
        <taxon>Bacillati</taxon>
        <taxon>Cyanobacteriota</taxon>
        <taxon>Cyanophyceae</taxon>
        <taxon>Coleofasciculales</taxon>
        <taxon>Coleofasciculaceae</taxon>
        <taxon>Symploca</taxon>
    </lineage>
</organism>